<name>A0A9P6B8G4_9AGAM</name>
<dbReference type="AlphaFoldDB" id="A0A9P6B8G4"/>
<dbReference type="OrthoDB" id="27198at2759"/>
<accession>A0A9P6B8G4</accession>
<dbReference type="Pfam" id="PF03556">
    <property type="entry name" value="Cullin_binding"/>
    <property type="match status" value="1"/>
</dbReference>
<protein>
    <recommendedName>
        <fullName evidence="1">Defective in cullin neddylation protein</fullName>
    </recommendedName>
</protein>
<dbReference type="PANTHER" id="PTHR12281">
    <property type="entry name" value="RP42 RELATED"/>
    <property type="match status" value="1"/>
</dbReference>
<dbReference type="InterPro" id="IPR014764">
    <property type="entry name" value="DCN-prot"/>
</dbReference>
<dbReference type="PROSITE" id="PS51229">
    <property type="entry name" value="DCUN1"/>
    <property type="match status" value="1"/>
</dbReference>
<keyword evidence="4" id="KW-1185">Reference proteome</keyword>
<evidence type="ECO:0000313" key="4">
    <source>
        <dbReference type="Proteomes" id="UP000886523"/>
    </source>
</evidence>
<dbReference type="GO" id="GO:0045116">
    <property type="term" value="P:protein neddylation"/>
    <property type="evidence" value="ECO:0007669"/>
    <property type="project" value="TreeGrafter"/>
</dbReference>
<dbReference type="Proteomes" id="UP000886523">
    <property type="component" value="Unassembled WGS sequence"/>
</dbReference>
<feature type="domain" description="DCUN1" evidence="2">
    <location>
        <begin position="1"/>
        <end position="154"/>
    </location>
</feature>
<reference evidence="3" key="1">
    <citation type="journal article" date="2020" name="Nat. Commun.">
        <title>Large-scale genome sequencing of mycorrhizal fungi provides insights into the early evolution of symbiotic traits.</title>
        <authorList>
            <person name="Miyauchi S."/>
            <person name="Kiss E."/>
            <person name="Kuo A."/>
            <person name="Drula E."/>
            <person name="Kohler A."/>
            <person name="Sanchez-Garcia M."/>
            <person name="Morin E."/>
            <person name="Andreopoulos B."/>
            <person name="Barry K.W."/>
            <person name="Bonito G."/>
            <person name="Buee M."/>
            <person name="Carver A."/>
            <person name="Chen C."/>
            <person name="Cichocki N."/>
            <person name="Clum A."/>
            <person name="Culley D."/>
            <person name="Crous P.W."/>
            <person name="Fauchery L."/>
            <person name="Girlanda M."/>
            <person name="Hayes R.D."/>
            <person name="Keri Z."/>
            <person name="LaButti K."/>
            <person name="Lipzen A."/>
            <person name="Lombard V."/>
            <person name="Magnuson J."/>
            <person name="Maillard F."/>
            <person name="Murat C."/>
            <person name="Nolan M."/>
            <person name="Ohm R.A."/>
            <person name="Pangilinan J."/>
            <person name="Pereira M.F."/>
            <person name="Perotto S."/>
            <person name="Peter M."/>
            <person name="Pfister S."/>
            <person name="Riley R."/>
            <person name="Sitrit Y."/>
            <person name="Stielow J.B."/>
            <person name="Szollosi G."/>
            <person name="Zifcakova L."/>
            <person name="Stursova M."/>
            <person name="Spatafora J.W."/>
            <person name="Tedersoo L."/>
            <person name="Vaario L.M."/>
            <person name="Yamada A."/>
            <person name="Yan M."/>
            <person name="Wang P."/>
            <person name="Xu J."/>
            <person name="Bruns T."/>
            <person name="Baldrian P."/>
            <person name="Vilgalys R."/>
            <person name="Dunand C."/>
            <person name="Henrissat B."/>
            <person name="Grigoriev I.V."/>
            <person name="Hibbett D."/>
            <person name="Nagy L.G."/>
            <person name="Martin F.M."/>
        </authorList>
    </citation>
    <scope>NUCLEOTIDE SEQUENCE</scope>
    <source>
        <strain evidence="3">UP504</strain>
    </source>
</reference>
<dbReference type="InterPro" id="IPR005176">
    <property type="entry name" value="PONY_dom"/>
</dbReference>
<dbReference type="InterPro" id="IPR042460">
    <property type="entry name" value="DCN1-like_PONY"/>
</dbReference>
<comment type="caution">
    <text evidence="3">The sequence shown here is derived from an EMBL/GenBank/DDBJ whole genome shotgun (WGS) entry which is preliminary data.</text>
</comment>
<sequence>MRIDTVPKLALALSEMEDQLYAKSPPPIPNESTKDPYRRTKLREIKANRDDSLKDLYLFAFELAKLGTARNIDIDTAVAFWGVILKPRYPQITDFIAYIEEMNADENARMYKGVTKDLWNMTLQFLKTVKADLSDYDPEAEWPTTLDAYAAWKKQGTHGP</sequence>
<dbReference type="GO" id="GO:0031624">
    <property type="term" value="F:ubiquitin conjugating enzyme binding"/>
    <property type="evidence" value="ECO:0007669"/>
    <property type="project" value="TreeGrafter"/>
</dbReference>
<evidence type="ECO:0000256" key="1">
    <source>
        <dbReference type="RuleBase" id="RU410713"/>
    </source>
</evidence>
<dbReference type="GO" id="GO:0097602">
    <property type="term" value="F:cullin family protein binding"/>
    <property type="evidence" value="ECO:0007669"/>
    <property type="project" value="TreeGrafter"/>
</dbReference>
<evidence type="ECO:0000313" key="3">
    <source>
        <dbReference type="EMBL" id="KAF9518221.1"/>
    </source>
</evidence>
<dbReference type="GO" id="GO:0032182">
    <property type="term" value="F:ubiquitin-like protein binding"/>
    <property type="evidence" value="ECO:0007669"/>
    <property type="project" value="TreeGrafter"/>
</dbReference>
<dbReference type="GO" id="GO:0000151">
    <property type="term" value="C:ubiquitin ligase complex"/>
    <property type="evidence" value="ECO:0007669"/>
    <property type="project" value="TreeGrafter"/>
</dbReference>
<dbReference type="EMBL" id="MU128926">
    <property type="protein sequence ID" value="KAF9518221.1"/>
    <property type="molecule type" value="Genomic_DNA"/>
</dbReference>
<comment type="function">
    <text evidence="1">Neddylation of cullins play an essential role in the regulation of SCF-type complexes activity.</text>
</comment>
<proteinExistence type="predicted"/>
<evidence type="ECO:0000259" key="2">
    <source>
        <dbReference type="PROSITE" id="PS51229"/>
    </source>
</evidence>
<gene>
    <name evidence="3" type="ORF">BS47DRAFT_328311</name>
</gene>
<dbReference type="Gene3D" id="1.10.238.200">
    <property type="entry name" value="Cullin, PONY binding domain"/>
    <property type="match status" value="1"/>
</dbReference>
<organism evidence="3 4">
    <name type="scientific">Hydnum rufescens UP504</name>
    <dbReference type="NCBI Taxonomy" id="1448309"/>
    <lineage>
        <taxon>Eukaryota</taxon>
        <taxon>Fungi</taxon>
        <taxon>Dikarya</taxon>
        <taxon>Basidiomycota</taxon>
        <taxon>Agaricomycotina</taxon>
        <taxon>Agaricomycetes</taxon>
        <taxon>Cantharellales</taxon>
        <taxon>Hydnaceae</taxon>
        <taxon>Hydnum</taxon>
    </lineage>
</organism>